<dbReference type="InterPro" id="IPR041698">
    <property type="entry name" value="Methyltransf_25"/>
</dbReference>
<organism evidence="4 5">
    <name type="scientific">Paenibacillus glycanilyticus</name>
    <dbReference type="NCBI Taxonomy" id="126569"/>
    <lineage>
        <taxon>Bacteria</taxon>
        <taxon>Bacillati</taxon>
        <taxon>Bacillota</taxon>
        <taxon>Bacilli</taxon>
        <taxon>Bacillales</taxon>
        <taxon>Paenibacillaceae</taxon>
        <taxon>Paenibacillus</taxon>
    </lineage>
</organism>
<evidence type="ECO:0000313" key="5">
    <source>
        <dbReference type="Proteomes" id="UP001157114"/>
    </source>
</evidence>
<evidence type="ECO:0000256" key="2">
    <source>
        <dbReference type="ARBA" id="ARBA00022679"/>
    </source>
</evidence>
<dbReference type="EMBL" id="BSSQ01000028">
    <property type="protein sequence ID" value="GLX71249.1"/>
    <property type="molecule type" value="Genomic_DNA"/>
</dbReference>
<feature type="domain" description="Methyltransferase" evidence="3">
    <location>
        <begin position="41"/>
        <end position="133"/>
    </location>
</feature>
<dbReference type="GO" id="GO:0008168">
    <property type="term" value="F:methyltransferase activity"/>
    <property type="evidence" value="ECO:0007669"/>
    <property type="project" value="UniProtKB-KW"/>
</dbReference>
<evidence type="ECO:0000313" key="4">
    <source>
        <dbReference type="EMBL" id="GLX71249.1"/>
    </source>
</evidence>
<dbReference type="RefSeq" id="WP_284242052.1">
    <property type="nucleotide sequence ID" value="NZ_BSSQ01000028.1"/>
</dbReference>
<dbReference type="SUPFAM" id="SSF53335">
    <property type="entry name" value="S-adenosyl-L-methionine-dependent methyltransferases"/>
    <property type="match status" value="1"/>
</dbReference>
<protein>
    <submittedName>
        <fullName evidence="4">Methyltransferase type 11</fullName>
    </submittedName>
</protein>
<evidence type="ECO:0000259" key="3">
    <source>
        <dbReference type="Pfam" id="PF13649"/>
    </source>
</evidence>
<comment type="caution">
    <text evidence="4">The sequence shown here is derived from an EMBL/GenBank/DDBJ whole genome shotgun (WGS) entry which is preliminary data.</text>
</comment>
<dbReference type="PANTHER" id="PTHR44942:SF4">
    <property type="entry name" value="METHYLTRANSFERASE TYPE 11 DOMAIN-CONTAINING PROTEIN"/>
    <property type="match status" value="1"/>
</dbReference>
<dbReference type="GO" id="GO:0032259">
    <property type="term" value="P:methylation"/>
    <property type="evidence" value="ECO:0007669"/>
    <property type="project" value="UniProtKB-KW"/>
</dbReference>
<dbReference type="PANTHER" id="PTHR44942">
    <property type="entry name" value="METHYLTRANSF_11 DOMAIN-CONTAINING PROTEIN"/>
    <property type="match status" value="1"/>
</dbReference>
<reference evidence="4 5" key="1">
    <citation type="submission" date="2023-03" db="EMBL/GenBank/DDBJ databases">
        <title>Draft genome sequence of the bacteria which degrade cell wall of Tricholomamatutake.</title>
        <authorList>
            <person name="Konishi Y."/>
            <person name="Fukuta Y."/>
            <person name="Shirasaka N."/>
        </authorList>
    </citation>
    <scope>NUCLEOTIDE SEQUENCE [LARGE SCALE GENOMIC DNA]</scope>
    <source>
        <strain evidence="5">mu1</strain>
    </source>
</reference>
<keyword evidence="5" id="KW-1185">Reference proteome</keyword>
<name>A0ABQ6GK32_9BACL</name>
<dbReference type="Pfam" id="PF13649">
    <property type="entry name" value="Methyltransf_25"/>
    <property type="match status" value="1"/>
</dbReference>
<accession>A0ABQ6GK32</accession>
<sequence length="260" mass="30190">MERKHLFNEMVAEYDKYRPNYPDELFVDIANFANLKSSDHILEIGCGTGQATSGFVHNGFGRITCVELGDQLAAFTREKFKHKPGIQVIQSDFESWDSGNERFDLAISGTAFHFIQPQELGYRKVYDVLKPQGNKAFFWTVHVPGYDEMSVQIREIYRKYAPQLDDSTNPTMEETIQARTQLTVKEGLFQQLEVKTYRWEHAYSATEYIALLNTNSRHRLVQDDIRGKLFDEMKETIDRFGGTIRKPQAVILFMAKKRIR</sequence>
<dbReference type="CDD" id="cd02440">
    <property type="entry name" value="AdoMet_MTases"/>
    <property type="match status" value="1"/>
</dbReference>
<dbReference type="Gene3D" id="3.40.50.150">
    <property type="entry name" value="Vaccinia Virus protein VP39"/>
    <property type="match status" value="1"/>
</dbReference>
<dbReference type="Proteomes" id="UP001157114">
    <property type="component" value="Unassembled WGS sequence"/>
</dbReference>
<gene>
    <name evidence="4" type="ORF">MU1_55980</name>
</gene>
<keyword evidence="2" id="KW-0808">Transferase</keyword>
<proteinExistence type="predicted"/>
<keyword evidence="1 4" id="KW-0489">Methyltransferase</keyword>
<evidence type="ECO:0000256" key="1">
    <source>
        <dbReference type="ARBA" id="ARBA00022603"/>
    </source>
</evidence>
<dbReference type="InterPro" id="IPR051052">
    <property type="entry name" value="Diverse_substrate_MTase"/>
</dbReference>
<dbReference type="InterPro" id="IPR029063">
    <property type="entry name" value="SAM-dependent_MTases_sf"/>
</dbReference>